<dbReference type="Pfam" id="PF13577">
    <property type="entry name" value="SnoaL_4"/>
    <property type="match status" value="1"/>
</dbReference>
<proteinExistence type="predicted"/>
<evidence type="ECO:0000259" key="1">
    <source>
        <dbReference type="Pfam" id="PF13577"/>
    </source>
</evidence>
<gene>
    <name evidence="2" type="ORF">OHB29_07540</name>
</gene>
<keyword evidence="3" id="KW-1185">Reference proteome</keyword>
<dbReference type="RefSeq" id="WP_328337274.1">
    <property type="nucleotide sequence ID" value="NZ_CP107906.1"/>
</dbReference>
<dbReference type="EMBL" id="CP107906">
    <property type="protein sequence ID" value="WUG92890.1"/>
    <property type="molecule type" value="Genomic_DNA"/>
</dbReference>
<sequence>MPDTVADELAIRGLTARFKHMANQIRGADCAAAFTESGVLESAARFEGRAAIAAYFDAQEHGEPVDIGFGKTGHLFSAVCVTSDNVITIEGDKATQMSYMLVFRQVPRELARDGLYIITERWDDRLVRTDAGWLFEHRIMNVLQTNANPDATAQTILRLPTNP</sequence>
<organism evidence="2 3">
    <name type="scientific">Streptomyces violaceus</name>
    <name type="common">Streptomyces venezuelae</name>
    <dbReference type="NCBI Taxonomy" id="1936"/>
    <lineage>
        <taxon>Bacteria</taxon>
        <taxon>Bacillati</taxon>
        <taxon>Actinomycetota</taxon>
        <taxon>Actinomycetes</taxon>
        <taxon>Kitasatosporales</taxon>
        <taxon>Streptomycetaceae</taxon>
        <taxon>Streptomyces</taxon>
    </lineage>
</organism>
<accession>A0ABZ1NND0</accession>
<evidence type="ECO:0000313" key="3">
    <source>
        <dbReference type="Proteomes" id="UP001341259"/>
    </source>
</evidence>
<reference evidence="2 3" key="1">
    <citation type="submission" date="2022-10" db="EMBL/GenBank/DDBJ databases">
        <title>The complete genomes of actinobacterial strains from the NBC collection.</title>
        <authorList>
            <person name="Joergensen T.S."/>
            <person name="Alvarez Arevalo M."/>
            <person name="Sterndorff E.B."/>
            <person name="Faurdal D."/>
            <person name="Vuksanovic O."/>
            <person name="Mourched A.-S."/>
            <person name="Charusanti P."/>
            <person name="Shaw S."/>
            <person name="Blin K."/>
            <person name="Weber T."/>
        </authorList>
    </citation>
    <scope>NUCLEOTIDE SEQUENCE [LARGE SCALE GENOMIC DNA]</scope>
    <source>
        <strain evidence="2 3">NBC_00456</strain>
    </source>
</reference>
<protein>
    <submittedName>
        <fullName evidence="2">Nuclear transport factor 2 family protein</fullName>
    </submittedName>
</protein>
<dbReference type="InterPro" id="IPR032710">
    <property type="entry name" value="NTF2-like_dom_sf"/>
</dbReference>
<name>A0ABZ1NND0_STRVL</name>
<feature type="domain" description="SnoaL-like" evidence="1">
    <location>
        <begin position="4"/>
        <end position="138"/>
    </location>
</feature>
<dbReference type="Gene3D" id="3.10.450.50">
    <property type="match status" value="1"/>
</dbReference>
<dbReference type="SUPFAM" id="SSF54427">
    <property type="entry name" value="NTF2-like"/>
    <property type="match status" value="1"/>
</dbReference>
<dbReference type="InterPro" id="IPR037401">
    <property type="entry name" value="SnoaL-like"/>
</dbReference>
<evidence type="ECO:0000313" key="2">
    <source>
        <dbReference type="EMBL" id="WUG92890.1"/>
    </source>
</evidence>
<dbReference type="Proteomes" id="UP001341259">
    <property type="component" value="Chromosome"/>
</dbReference>